<accession>A0A8S1E6J4</accession>
<keyword evidence="2" id="KW-1185">Reference proteome</keyword>
<organism evidence="1 2">
    <name type="scientific">Cloeon dipterum</name>
    <dbReference type="NCBI Taxonomy" id="197152"/>
    <lineage>
        <taxon>Eukaryota</taxon>
        <taxon>Metazoa</taxon>
        <taxon>Ecdysozoa</taxon>
        <taxon>Arthropoda</taxon>
        <taxon>Hexapoda</taxon>
        <taxon>Insecta</taxon>
        <taxon>Pterygota</taxon>
        <taxon>Palaeoptera</taxon>
        <taxon>Ephemeroptera</taxon>
        <taxon>Pisciforma</taxon>
        <taxon>Baetidae</taxon>
        <taxon>Cloeon</taxon>
    </lineage>
</organism>
<reference evidence="1 2" key="1">
    <citation type="submission" date="2020-04" db="EMBL/GenBank/DDBJ databases">
        <authorList>
            <person name="Alioto T."/>
            <person name="Alioto T."/>
            <person name="Gomez Garrido J."/>
        </authorList>
    </citation>
    <scope>NUCLEOTIDE SEQUENCE [LARGE SCALE GENOMIC DNA]</scope>
</reference>
<protein>
    <submittedName>
        <fullName evidence="1">Uncharacterized protein</fullName>
    </submittedName>
</protein>
<sequence length="10" mass="1286">ISNTREWRPK</sequence>
<feature type="non-terminal residue" evidence="1">
    <location>
        <position position="10"/>
    </location>
</feature>
<dbReference type="Proteomes" id="UP000494165">
    <property type="component" value="Unassembled WGS sequence"/>
</dbReference>
<comment type="caution">
    <text evidence="1">The sequence shown here is derived from an EMBL/GenBank/DDBJ whole genome shotgun (WGS) entry which is preliminary data.</text>
</comment>
<evidence type="ECO:0000313" key="2">
    <source>
        <dbReference type="Proteomes" id="UP000494165"/>
    </source>
</evidence>
<gene>
    <name evidence="1" type="ORF">CLODIP_2_CD01662</name>
</gene>
<dbReference type="EMBL" id="CADEPI010000840">
    <property type="protein sequence ID" value="CAB3388645.1"/>
    <property type="molecule type" value="Genomic_DNA"/>
</dbReference>
<name>A0A8S1E6J4_9INSE</name>
<evidence type="ECO:0000313" key="1">
    <source>
        <dbReference type="EMBL" id="CAB3388645.1"/>
    </source>
</evidence>
<proteinExistence type="predicted"/>